<dbReference type="SMART" id="SM00909">
    <property type="entry name" value="Germane"/>
    <property type="match status" value="1"/>
</dbReference>
<reference evidence="3 4" key="1">
    <citation type="submission" date="2020-09" db="EMBL/GenBank/DDBJ databases">
        <title>Investigation of environmental microbe.</title>
        <authorList>
            <person name="Ou Y."/>
            <person name="Kang Q."/>
        </authorList>
    </citation>
    <scope>NUCLEOTIDE SEQUENCE [LARGE SCALE GENOMIC DNA]</scope>
    <source>
        <strain evidence="3 4">KJZ-9</strain>
    </source>
</reference>
<dbReference type="SUPFAM" id="SSF50998">
    <property type="entry name" value="Quinoprotein alcohol dehydrogenase-like"/>
    <property type="match status" value="1"/>
</dbReference>
<accession>A0A7H2BLP9</accession>
<feature type="signal peptide" evidence="1">
    <location>
        <begin position="1"/>
        <end position="24"/>
    </location>
</feature>
<dbReference type="InterPro" id="IPR018910">
    <property type="entry name" value="LpqB_C"/>
</dbReference>
<dbReference type="Pfam" id="PF10647">
    <property type="entry name" value="Gmad1"/>
    <property type="match status" value="1"/>
</dbReference>
<feature type="domain" description="GerMN" evidence="2">
    <location>
        <begin position="204"/>
        <end position="296"/>
    </location>
</feature>
<feature type="chain" id="PRO_5039014592" evidence="1">
    <location>
        <begin position="25"/>
        <end position="562"/>
    </location>
</feature>
<name>A0A7H2BLP9_9MICC</name>
<dbReference type="InterPro" id="IPR011047">
    <property type="entry name" value="Quinoprotein_ADH-like_sf"/>
</dbReference>
<sequence>MKIRPLYKVSSLGLIFLLTATSCGSIPTDGSVNHYADPAQSASASAADIQAQGPSQNASPEQIVRGFIEAGIGAHDDYTVAREFLTPEFAQTWQPDDKTLVYRDQVNLKQGGKSEDFVVKVPVTTEIDKKGIATSFDAAENQDVNITVKQVDGQWRIASAPNAIVISRANFEKVFTPFTLYFYDSTFTYAVPDTRWFADRSTVATSLVRVLLQGPAPYLEGAVSSAVPEGTQLNRNSVPVNGGTATVDVNTAEPAANLSQLDIERFQTQLTQTLSQLNGVQAIQLSVQDQVLKQNSLDDYQAPVINPDVGPQVVGFSGKDMRMSENFRDDSNLTTIYTSDDAMQLPAMGYKRQNFAYLNAARNSLNWINSNTRKTVMMGEMLTQPSFDQFQWLWSSTSDGEVKAISIANRENQTPRTISADWLKDYTVSSLKISRDGTRAVIVTQSGGESAVWMSGIKRGSDNTPEALMEPIRLSSTGKVSDAQWYSDSSVLLADYSQGSTEIVNLSGEVKQIETLDGLASISAAPGSETALAHTQDESVYRLLDGRWSRIDISLEDANFSG</sequence>
<organism evidence="3 4">
    <name type="scientific">Rothia amarae</name>
    <dbReference type="NCBI Taxonomy" id="169480"/>
    <lineage>
        <taxon>Bacteria</taxon>
        <taxon>Bacillati</taxon>
        <taxon>Actinomycetota</taxon>
        <taxon>Actinomycetes</taxon>
        <taxon>Micrococcales</taxon>
        <taxon>Micrococcaceae</taxon>
        <taxon>Rothia</taxon>
    </lineage>
</organism>
<dbReference type="InterPro" id="IPR059026">
    <property type="entry name" value="LpqB_N"/>
</dbReference>
<gene>
    <name evidence="3" type="ORF">IDM48_04125</name>
</gene>
<evidence type="ECO:0000256" key="1">
    <source>
        <dbReference type="SAM" id="SignalP"/>
    </source>
</evidence>
<dbReference type="Proteomes" id="UP000516421">
    <property type="component" value="Chromosome"/>
</dbReference>
<dbReference type="EMBL" id="CP061538">
    <property type="protein sequence ID" value="QNV40595.1"/>
    <property type="molecule type" value="Genomic_DNA"/>
</dbReference>
<dbReference type="RefSeq" id="WP_190618166.1">
    <property type="nucleotide sequence ID" value="NZ_CP061538.1"/>
</dbReference>
<dbReference type="KEGG" id="rama:IDM48_04125"/>
<evidence type="ECO:0000259" key="2">
    <source>
        <dbReference type="SMART" id="SM00909"/>
    </source>
</evidence>
<dbReference type="Pfam" id="PF25976">
    <property type="entry name" value="LpqB_N"/>
    <property type="match status" value="1"/>
</dbReference>
<keyword evidence="1" id="KW-0732">Signal</keyword>
<proteinExistence type="predicted"/>
<dbReference type="PROSITE" id="PS51257">
    <property type="entry name" value="PROKAR_LIPOPROTEIN"/>
    <property type="match status" value="1"/>
</dbReference>
<evidence type="ECO:0000313" key="4">
    <source>
        <dbReference type="Proteomes" id="UP000516421"/>
    </source>
</evidence>
<protein>
    <submittedName>
        <fullName evidence="3">GerMN domain-containing protein</fullName>
    </submittedName>
</protein>
<dbReference type="InterPro" id="IPR019606">
    <property type="entry name" value="GerMN"/>
</dbReference>
<keyword evidence="4" id="KW-1185">Reference proteome</keyword>
<dbReference type="AlphaFoldDB" id="A0A7H2BLP9"/>
<evidence type="ECO:0000313" key="3">
    <source>
        <dbReference type="EMBL" id="QNV40595.1"/>
    </source>
</evidence>
<dbReference type="Pfam" id="PF10646">
    <property type="entry name" value="Germane"/>
    <property type="match status" value="1"/>
</dbReference>